<evidence type="ECO:0000256" key="1">
    <source>
        <dbReference type="SAM" id="MobiDB-lite"/>
    </source>
</evidence>
<sequence>MDDGKKDLQVSAHRDHLADGNPDGNRYKETTVFEKERMIDEKAVHHTRVSGLDVTIDGHWCPSSLAL</sequence>
<dbReference type="EMBL" id="KN848908">
    <property type="protein sequence ID" value="KIR57978.1"/>
    <property type="molecule type" value="Genomic_DNA"/>
</dbReference>
<name>A0ABR5B310_CRYGA</name>
<organism evidence="2 3">
    <name type="scientific">Cryptococcus bacillisporus CA1873</name>
    <dbReference type="NCBI Taxonomy" id="1296111"/>
    <lineage>
        <taxon>Eukaryota</taxon>
        <taxon>Fungi</taxon>
        <taxon>Dikarya</taxon>
        <taxon>Basidiomycota</taxon>
        <taxon>Agaricomycotina</taxon>
        <taxon>Tremellomycetes</taxon>
        <taxon>Tremellales</taxon>
        <taxon>Cryptococcaceae</taxon>
        <taxon>Cryptococcus</taxon>
        <taxon>Cryptococcus gattii species complex</taxon>
    </lineage>
</organism>
<evidence type="ECO:0000313" key="2">
    <source>
        <dbReference type="EMBL" id="KIR57978.1"/>
    </source>
</evidence>
<reference evidence="2 3" key="1">
    <citation type="submission" date="2015-01" db="EMBL/GenBank/DDBJ databases">
        <title>The Genome Sequence of Cryptococcus gattii CA1873.</title>
        <authorList>
            <consortium name="The Broad Institute Genomics Platform"/>
            <person name="Cuomo C."/>
            <person name="Litvintseva A."/>
            <person name="Chen Y."/>
            <person name="Heitman J."/>
            <person name="Sun S."/>
            <person name="Springer D."/>
            <person name="Dromer F."/>
            <person name="Young S."/>
            <person name="Zeng Q."/>
            <person name="Gargeya S."/>
            <person name="Abouelleil A."/>
            <person name="Alvarado L."/>
            <person name="Chapman S.B."/>
            <person name="Gainer-Dewar J."/>
            <person name="Goldberg J."/>
            <person name="Griggs A."/>
            <person name="Gujja S."/>
            <person name="Hansen M."/>
            <person name="Howarth C."/>
            <person name="Imamovic A."/>
            <person name="Larimer J."/>
            <person name="Murphy C."/>
            <person name="Naylor J."/>
            <person name="Pearson M."/>
            <person name="Priest M."/>
            <person name="Roberts A."/>
            <person name="Saif S."/>
            <person name="Shea T."/>
            <person name="Sykes S."/>
            <person name="Wortman J."/>
            <person name="Nusbaum C."/>
            <person name="Birren B."/>
        </authorList>
    </citation>
    <scope>NUCLEOTIDE SEQUENCE [LARGE SCALE GENOMIC DNA]</scope>
    <source>
        <strain evidence="2 3">CA1873</strain>
    </source>
</reference>
<gene>
    <name evidence="2" type="ORF">I314_06240</name>
</gene>
<protein>
    <submittedName>
        <fullName evidence="2">Uncharacterized protein</fullName>
    </submittedName>
</protein>
<keyword evidence="3" id="KW-1185">Reference proteome</keyword>
<accession>A0ABR5B310</accession>
<evidence type="ECO:0000313" key="3">
    <source>
        <dbReference type="Proteomes" id="UP000053800"/>
    </source>
</evidence>
<dbReference type="Proteomes" id="UP000053800">
    <property type="component" value="Unassembled WGS sequence"/>
</dbReference>
<feature type="region of interest" description="Disordered" evidence="1">
    <location>
        <begin position="1"/>
        <end position="26"/>
    </location>
</feature>
<proteinExistence type="predicted"/>
<feature type="compositionally biased region" description="Basic and acidic residues" evidence="1">
    <location>
        <begin position="1"/>
        <end position="18"/>
    </location>
</feature>